<reference evidence="1 2" key="1">
    <citation type="submission" date="2015-08" db="EMBL/GenBank/DDBJ databases">
        <title>Next Generation Sequencing and Analysis of the Genome of Puccinia sorghi L Schw, the Causal Agent of Maize Common Rust.</title>
        <authorList>
            <person name="Rochi L."/>
            <person name="Burguener G."/>
            <person name="Darino M."/>
            <person name="Turjanski A."/>
            <person name="Kreff E."/>
            <person name="Dieguez M.J."/>
            <person name="Sacco F."/>
        </authorList>
    </citation>
    <scope>NUCLEOTIDE SEQUENCE [LARGE SCALE GENOMIC DNA]</scope>
    <source>
        <strain evidence="1 2">RO10H11247</strain>
    </source>
</reference>
<accession>A0A0L6UPL7</accession>
<comment type="caution">
    <text evidence="1">The sequence shown here is derived from an EMBL/GenBank/DDBJ whole genome shotgun (WGS) entry which is preliminary data.</text>
</comment>
<dbReference type="EMBL" id="LAVV01009933">
    <property type="protein sequence ID" value="KNZ49780.1"/>
    <property type="molecule type" value="Genomic_DNA"/>
</dbReference>
<protein>
    <submittedName>
        <fullName evidence="1">Uncharacterized protein</fullName>
    </submittedName>
</protein>
<dbReference type="AlphaFoldDB" id="A0A0L6UPL7"/>
<evidence type="ECO:0000313" key="1">
    <source>
        <dbReference type="EMBL" id="KNZ49780.1"/>
    </source>
</evidence>
<dbReference type="VEuPathDB" id="FungiDB:VP01_4791g1"/>
<gene>
    <name evidence="1" type="ORF">VP01_4791g1</name>
</gene>
<organism evidence="1 2">
    <name type="scientific">Puccinia sorghi</name>
    <dbReference type="NCBI Taxonomy" id="27349"/>
    <lineage>
        <taxon>Eukaryota</taxon>
        <taxon>Fungi</taxon>
        <taxon>Dikarya</taxon>
        <taxon>Basidiomycota</taxon>
        <taxon>Pucciniomycotina</taxon>
        <taxon>Pucciniomycetes</taxon>
        <taxon>Pucciniales</taxon>
        <taxon>Pucciniaceae</taxon>
        <taxon>Puccinia</taxon>
    </lineage>
</organism>
<keyword evidence="2" id="KW-1185">Reference proteome</keyword>
<proteinExistence type="predicted"/>
<dbReference type="Proteomes" id="UP000037035">
    <property type="component" value="Unassembled WGS sequence"/>
</dbReference>
<name>A0A0L6UPL7_9BASI</name>
<sequence length="153" mass="17019">MAYSTVDYNPRDETLPRKLNQLPAVDMQHDPAKLPSKLDLYACVDVLAQSHILQSHTVCTVTVHQSLVESLLEKGWSSNRSFLGVSAWQLQAAAFKVSFKDSNNNSSSDTGSKVEELVLALIAIKKNRYLAKRLKLETAPEITNYPFQLNTGV</sequence>
<evidence type="ECO:0000313" key="2">
    <source>
        <dbReference type="Proteomes" id="UP000037035"/>
    </source>
</evidence>
<feature type="non-terminal residue" evidence="1">
    <location>
        <position position="153"/>
    </location>
</feature>